<evidence type="ECO:0000259" key="1">
    <source>
        <dbReference type="Pfam" id="PF14541"/>
    </source>
</evidence>
<evidence type="ECO:0000313" key="2">
    <source>
        <dbReference type="EMBL" id="OMO61528.1"/>
    </source>
</evidence>
<dbReference type="Proteomes" id="UP000188268">
    <property type="component" value="Unassembled WGS sequence"/>
</dbReference>
<dbReference type="AlphaFoldDB" id="A0A1R3GTS6"/>
<dbReference type="STRING" id="210143.A0A1R3GTS6"/>
<dbReference type="OrthoDB" id="1747534at2759"/>
<proteinExistence type="predicted"/>
<organism evidence="2 3">
    <name type="scientific">Corchorus capsularis</name>
    <name type="common">Jute</name>
    <dbReference type="NCBI Taxonomy" id="210143"/>
    <lineage>
        <taxon>Eukaryota</taxon>
        <taxon>Viridiplantae</taxon>
        <taxon>Streptophyta</taxon>
        <taxon>Embryophyta</taxon>
        <taxon>Tracheophyta</taxon>
        <taxon>Spermatophyta</taxon>
        <taxon>Magnoliopsida</taxon>
        <taxon>eudicotyledons</taxon>
        <taxon>Gunneridae</taxon>
        <taxon>Pentapetalae</taxon>
        <taxon>rosids</taxon>
        <taxon>malvids</taxon>
        <taxon>Malvales</taxon>
        <taxon>Malvaceae</taxon>
        <taxon>Grewioideae</taxon>
        <taxon>Apeibeae</taxon>
        <taxon>Corchorus</taxon>
    </lineage>
</organism>
<evidence type="ECO:0000313" key="3">
    <source>
        <dbReference type="Proteomes" id="UP000188268"/>
    </source>
</evidence>
<dbReference type="PANTHER" id="PTHR13683">
    <property type="entry name" value="ASPARTYL PROTEASES"/>
    <property type="match status" value="1"/>
</dbReference>
<name>A0A1R3GTS6_COCAP</name>
<sequence>MQHLCVDILITPTLGYWNVSLAQDLATHHSGNQFLRPPNPPRIPTQRFMQLGYVQCTFDCNSSTGFLTFGKGGSSSSKSVKFTPLSTATQDTSFYGLDIVAINVAGQKLPISASVFTTSGAIIDSGTVITHLPPAAYAALKSAFRQRMGQYPRARALSILDTCYDFSKYDTVTLPKISFFFKEDVEVPIAWLGHCTLIMYHKCA</sequence>
<dbReference type="InterPro" id="IPR032799">
    <property type="entry name" value="TAXi_C"/>
</dbReference>
<dbReference type="Gramene" id="OMO61528">
    <property type="protein sequence ID" value="OMO61528"/>
    <property type="gene ID" value="CCACVL1_23445"/>
</dbReference>
<dbReference type="GO" id="GO:0006508">
    <property type="term" value="P:proteolysis"/>
    <property type="evidence" value="ECO:0007669"/>
    <property type="project" value="InterPro"/>
</dbReference>
<keyword evidence="3" id="KW-1185">Reference proteome</keyword>
<comment type="caution">
    <text evidence="2">The sequence shown here is derived from an EMBL/GenBank/DDBJ whole genome shotgun (WGS) entry which is preliminary data.</text>
</comment>
<protein>
    <submittedName>
        <fullName evidence="2">Peptidase A1</fullName>
    </submittedName>
</protein>
<dbReference type="Pfam" id="PF14541">
    <property type="entry name" value="TAXi_C"/>
    <property type="match status" value="1"/>
</dbReference>
<accession>A0A1R3GTS6</accession>
<feature type="domain" description="Xylanase inhibitor C-terminal" evidence="1">
    <location>
        <begin position="95"/>
        <end position="187"/>
    </location>
</feature>
<dbReference type="InterPro" id="IPR021109">
    <property type="entry name" value="Peptidase_aspartic_dom_sf"/>
</dbReference>
<dbReference type="GO" id="GO:0004190">
    <property type="term" value="F:aspartic-type endopeptidase activity"/>
    <property type="evidence" value="ECO:0007669"/>
    <property type="project" value="InterPro"/>
</dbReference>
<dbReference type="InterPro" id="IPR001461">
    <property type="entry name" value="Aspartic_peptidase_A1"/>
</dbReference>
<dbReference type="SUPFAM" id="SSF50630">
    <property type="entry name" value="Acid proteases"/>
    <property type="match status" value="1"/>
</dbReference>
<dbReference type="EMBL" id="AWWV01013430">
    <property type="protein sequence ID" value="OMO61528.1"/>
    <property type="molecule type" value="Genomic_DNA"/>
</dbReference>
<dbReference type="Gene3D" id="2.40.70.10">
    <property type="entry name" value="Acid Proteases"/>
    <property type="match status" value="1"/>
</dbReference>
<gene>
    <name evidence="2" type="ORF">CCACVL1_23445</name>
</gene>
<reference evidence="2 3" key="1">
    <citation type="submission" date="2013-09" db="EMBL/GenBank/DDBJ databases">
        <title>Corchorus capsularis genome sequencing.</title>
        <authorList>
            <person name="Alam M."/>
            <person name="Haque M.S."/>
            <person name="Islam M.S."/>
            <person name="Emdad E.M."/>
            <person name="Islam M.M."/>
            <person name="Ahmed B."/>
            <person name="Halim A."/>
            <person name="Hossen Q.M.M."/>
            <person name="Hossain M.Z."/>
            <person name="Ahmed R."/>
            <person name="Khan M.M."/>
            <person name="Islam R."/>
            <person name="Rashid M.M."/>
            <person name="Khan S.A."/>
            <person name="Rahman M.S."/>
            <person name="Alam M."/>
        </authorList>
    </citation>
    <scope>NUCLEOTIDE SEQUENCE [LARGE SCALE GENOMIC DNA]</scope>
    <source>
        <strain evidence="3">cv. CVL-1</strain>
        <tissue evidence="2">Whole seedling</tissue>
    </source>
</reference>
<dbReference type="PANTHER" id="PTHR13683:SF750">
    <property type="entry name" value="ASPARTYL PROTEASE AED1"/>
    <property type="match status" value="1"/>
</dbReference>